<dbReference type="RefSeq" id="WP_109154756.1">
    <property type="nucleotide sequence ID" value="NZ_BSOV01000001.1"/>
</dbReference>
<organism evidence="1 2">
    <name type="scientific">Azospirillum oryzae</name>
    <dbReference type="NCBI Taxonomy" id="286727"/>
    <lineage>
        <taxon>Bacteria</taxon>
        <taxon>Pseudomonadati</taxon>
        <taxon>Pseudomonadota</taxon>
        <taxon>Alphaproteobacteria</taxon>
        <taxon>Rhodospirillales</taxon>
        <taxon>Azospirillaceae</taxon>
        <taxon>Azospirillum</taxon>
    </lineage>
</organism>
<reference evidence="1 2" key="1">
    <citation type="submission" date="2020-06" db="EMBL/GenBank/DDBJ databases">
        <title>Complete genome of Azosprillum oryzae KACC14407.</title>
        <authorList>
            <person name="Kim M."/>
            <person name="Park Y.-J."/>
            <person name="Shin J.-H."/>
        </authorList>
    </citation>
    <scope>NUCLEOTIDE SEQUENCE [LARGE SCALE GENOMIC DNA]</scope>
    <source>
        <strain evidence="1 2">KACC 14407</strain>
        <plasmid evidence="1 2">unnamed7</plasmid>
    </source>
</reference>
<proteinExistence type="predicted"/>
<evidence type="ECO:0000313" key="2">
    <source>
        <dbReference type="Proteomes" id="UP000509702"/>
    </source>
</evidence>
<accession>A0A6N1ATV9</accession>
<sequence>MKKLTKFIGLTAQFLYEVSGGKLFSKPPAPVVVTERTVYTGEILQLRRQASLAGGYYRVFLKPTTAGVRQWFTPRLNRDQAVATFSRMARRLA</sequence>
<evidence type="ECO:0000313" key="1">
    <source>
        <dbReference type="EMBL" id="QKS54678.1"/>
    </source>
</evidence>
<dbReference type="KEGG" id="aoz:HUE56_29700"/>
<keyword evidence="2" id="KW-1185">Reference proteome</keyword>
<name>A0A6N1ATV9_9PROT</name>
<keyword evidence="1" id="KW-0614">Plasmid</keyword>
<dbReference type="EMBL" id="CP054622">
    <property type="protein sequence ID" value="QKS54678.1"/>
    <property type="molecule type" value="Genomic_DNA"/>
</dbReference>
<geneLocation type="plasmid" evidence="1 2">
    <name>unnamed7</name>
</geneLocation>
<dbReference type="Proteomes" id="UP000509702">
    <property type="component" value="Plasmid unnamed7"/>
</dbReference>
<protein>
    <submittedName>
        <fullName evidence="1">Uncharacterized protein</fullName>
    </submittedName>
</protein>
<gene>
    <name evidence="1" type="ORF">HUE56_29700</name>
</gene>
<dbReference type="AlphaFoldDB" id="A0A6N1ATV9"/>